<gene>
    <name evidence="1" type="ORF">CWE12_01090</name>
</gene>
<evidence type="ECO:0008006" key="3">
    <source>
        <dbReference type="Google" id="ProtNLM"/>
    </source>
</evidence>
<dbReference type="Gene3D" id="2.30.110.10">
    <property type="entry name" value="Electron Transport, Fmn-binding Protein, Chain A"/>
    <property type="match status" value="1"/>
</dbReference>
<dbReference type="Proteomes" id="UP000287410">
    <property type="component" value="Unassembled WGS sequence"/>
</dbReference>
<keyword evidence="2" id="KW-1185">Reference proteome</keyword>
<dbReference type="EMBL" id="PIPN01000001">
    <property type="protein sequence ID" value="RUO31624.1"/>
    <property type="molecule type" value="Genomic_DNA"/>
</dbReference>
<name>A0ABY0C1T9_9GAMM</name>
<protein>
    <recommendedName>
        <fullName evidence="3">FMN-binding negative transcriptional regulator</fullName>
    </recommendedName>
</protein>
<organism evidence="1 2">
    <name type="scientific">Aliidiomarina sedimenti</name>
    <dbReference type="NCBI Taxonomy" id="1933879"/>
    <lineage>
        <taxon>Bacteria</taxon>
        <taxon>Pseudomonadati</taxon>
        <taxon>Pseudomonadota</taxon>
        <taxon>Gammaproteobacteria</taxon>
        <taxon>Alteromonadales</taxon>
        <taxon>Idiomarinaceae</taxon>
        <taxon>Aliidiomarina</taxon>
    </lineage>
</organism>
<dbReference type="Pfam" id="PF04299">
    <property type="entry name" value="FMN_bind_2"/>
    <property type="match status" value="1"/>
</dbReference>
<evidence type="ECO:0000313" key="2">
    <source>
        <dbReference type="Proteomes" id="UP000287410"/>
    </source>
</evidence>
<reference evidence="1 2" key="1">
    <citation type="journal article" date="2018" name="Front. Microbiol.">
        <title>Genome-Based Analysis Reveals the Taxonomy and Diversity of the Family Idiomarinaceae.</title>
        <authorList>
            <person name="Liu Y."/>
            <person name="Lai Q."/>
            <person name="Shao Z."/>
        </authorList>
    </citation>
    <scope>NUCLEOTIDE SEQUENCE [LARGE SCALE GENOMIC DNA]</scope>
    <source>
        <strain evidence="1 2">GBSy1</strain>
    </source>
</reference>
<sequence length="48" mass="5473">MSVSWLYYGPHSYVSPTWYSARPAVPTWNYAALELAVKKRSLLSGVLR</sequence>
<dbReference type="InterPro" id="IPR007396">
    <property type="entry name" value="TR_PAI2-type"/>
</dbReference>
<proteinExistence type="predicted"/>
<accession>A0ABY0C1T9</accession>
<evidence type="ECO:0000313" key="1">
    <source>
        <dbReference type="EMBL" id="RUO31624.1"/>
    </source>
</evidence>
<dbReference type="InterPro" id="IPR012349">
    <property type="entry name" value="Split_barrel_FMN-bd"/>
</dbReference>
<comment type="caution">
    <text evidence="1">The sequence shown here is derived from an EMBL/GenBank/DDBJ whole genome shotgun (WGS) entry which is preliminary data.</text>
</comment>